<dbReference type="GO" id="GO:0051537">
    <property type="term" value="F:2 iron, 2 sulfur cluster binding"/>
    <property type="evidence" value="ECO:0007669"/>
    <property type="project" value="UniProtKB-KW"/>
</dbReference>
<dbReference type="AlphaFoldDB" id="A0A2A4FSX3"/>
<gene>
    <name evidence="8" type="ORF">COO09_19685</name>
</gene>
<evidence type="ECO:0000259" key="7">
    <source>
        <dbReference type="PROSITE" id="PS51296"/>
    </source>
</evidence>
<evidence type="ECO:0000313" key="9">
    <source>
        <dbReference type="Proteomes" id="UP000218934"/>
    </source>
</evidence>
<keyword evidence="2" id="KW-0001">2Fe-2S</keyword>
<keyword evidence="9" id="KW-1185">Reference proteome</keyword>
<evidence type="ECO:0000256" key="3">
    <source>
        <dbReference type="ARBA" id="ARBA00022723"/>
    </source>
</evidence>
<dbReference type="EMBL" id="NWUF01000026">
    <property type="protein sequence ID" value="PCE40548.1"/>
    <property type="molecule type" value="Genomic_DNA"/>
</dbReference>
<evidence type="ECO:0000256" key="1">
    <source>
        <dbReference type="ARBA" id="ARBA00001962"/>
    </source>
</evidence>
<dbReference type="GO" id="GO:0005506">
    <property type="term" value="F:iron ion binding"/>
    <property type="evidence" value="ECO:0007669"/>
    <property type="project" value="InterPro"/>
</dbReference>
<evidence type="ECO:0000256" key="5">
    <source>
        <dbReference type="ARBA" id="ARBA00023004"/>
    </source>
</evidence>
<comment type="cofactor">
    <cofactor evidence="1">
        <name>Fe cation</name>
        <dbReference type="ChEBI" id="CHEBI:24875"/>
    </cofactor>
</comment>
<dbReference type="PROSITE" id="PS51296">
    <property type="entry name" value="RIESKE"/>
    <property type="match status" value="1"/>
</dbReference>
<evidence type="ECO:0000256" key="4">
    <source>
        <dbReference type="ARBA" id="ARBA00023002"/>
    </source>
</evidence>
<dbReference type="Gene3D" id="2.102.10.10">
    <property type="entry name" value="Rieske [2Fe-2S] iron-sulphur domain"/>
    <property type="match status" value="1"/>
</dbReference>
<keyword evidence="4" id="KW-0560">Oxidoreductase</keyword>
<dbReference type="InterPro" id="IPR036922">
    <property type="entry name" value="Rieske_2Fe-2S_sf"/>
</dbReference>
<evidence type="ECO:0000313" key="8">
    <source>
        <dbReference type="EMBL" id="PCE40548.1"/>
    </source>
</evidence>
<dbReference type="GO" id="GO:0016491">
    <property type="term" value="F:oxidoreductase activity"/>
    <property type="evidence" value="ECO:0007669"/>
    <property type="project" value="UniProtKB-KW"/>
</dbReference>
<feature type="domain" description="Rieske" evidence="7">
    <location>
        <begin position="72"/>
        <end position="181"/>
    </location>
</feature>
<dbReference type="KEGG" id="rdi:CMV14_07490"/>
<protein>
    <recommendedName>
        <fullName evidence="7">Rieske domain-containing protein</fullName>
    </recommendedName>
</protein>
<comment type="caution">
    <text evidence="8">The sequence shown here is derived from an EMBL/GenBank/DDBJ whole genome shotgun (WGS) entry which is preliminary data.</text>
</comment>
<dbReference type="PANTHER" id="PTHR43756:SF5">
    <property type="entry name" value="CHOLINE MONOOXYGENASE, CHLOROPLASTIC"/>
    <property type="match status" value="1"/>
</dbReference>
<dbReference type="Proteomes" id="UP000218934">
    <property type="component" value="Unassembled WGS sequence"/>
</dbReference>
<dbReference type="InterPro" id="IPR015879">
    <property type="entry name" value="Ring_hydroxy_dOase_asu_C_dom"/>
</dbReference>
<dbReference type="SUPFAM" id="SSF50022">
    <property type="entry name" value="ISP domain"/>
    <property type="match status" value="1"/>
</dbReference>
<dbReference type="RefSeq" id="WP_083216040.1">
    <property type="nucleotide sequence ID" value="NZ_CP023449.1"/>
</dbReference>
<keyword evidence="6" id="KW-0411">Iron-sulfur</keyword>
<dbReference type="InterPro" id="IPR017941">
    <property type="entry name" value="Rieske_2Fe-2S"/>
</dbReference>
<dbReference type="SUPFAM" id="SSF55961">
    <property type="entry name" value="Bet v1-like"/>
    <property type="match status" value="1"/>
</dbReference>
<sequence length="470" mass="54519">MQADHRSGMARIEMDNFQFIDGSWVVDPDAPTVAKGAKVPNPPYEPKIFPPRTYYDPELNQRETELFWPKVWTMAGRVSDVQEVGDYFTYELGPESFIIVRSDADTIKAFYNVCPHRGNRIAYNDIGHASDFTCSFHSWQFSLDGELKRITDEELFHPKVICDRPGLKEVRCESWGGFVFVNMDPDAVPLLDFLGCIPEHFAPYNLENFRIFKDYEIEFNTNWKTAVDAFIEVYHVHSLHPELEVLAETKRCQHDLLENGHSRTLVPEGLVSHRVEPRPNELNPALAVMLRQYGVDPADYDGPPDNVREYLIPYKRKWGEENGVDFSKLSDQQLKDLWNYHVFPNMTLNITESVCIVQRWIPHATDPLKCTYSVQTLFPLLNDPSKTLLDITNQATDSEFVTMDPDNRPPKVRTTDGMDLGYVLNQDIEQLQFQQKGIRSRSFDGMRFSYQEVRIPHYWAEMERYISGEK</sequence>
<accession>A0A2A4FSX3</accession>
<dbReference type="PANTHER" id="PTHR43756">
    <property type="entry name" value="CHOLINE MONOOXYGENASE, CHLOROPLASTIC"/>
    <property type="match status" value="1"/>
</dbReference>
<keyword evidence="5" id="KW-0408">Iron</keyword>
<dbReference type="OrthoDB" id="7458380at2"/>
<dbReference type="InterPro" id="IPR001663">
    <property type="entry name" value="Rng_hydr_dOase-A"/>
</dbReference>
<dbReference type="PRINTS" id="PR00090">
    <property type="entry name" value="RNGDIOXGNASE"/>
</dbReference>
<dbReference type="Pfam" id="PF00355">
    <property type="entry name" value="Rieske"/>
    <property type="match status" value="1"/>
</dbReference>
<dbReference type="CDD" id="cd03469">
    <property type="entry name" value="Rieske_RO_Alpha_N"/>
    <property type="match status" value="1"/>
</dbReference>
<evidence type="ECO:0000256" key="6">
    <source>
        <dbReference type="ARBA" id="ARBA00023014"/>
    </source>
</evidence>
<dbReference type="Pfam" id="PF00848">
    <property type="entry name" value="Ring_hydroxyl_A"/>
    <property type="match status" value="1"/>
</dbReference>
<keyword evidence="3" id="KW-0479">Metal-binding</keyword>
<reference evidence="8 9" key="1">
    <citation type="submission" date="2017-09" db="EMBL/GenBank/DDBJ databases">
        <title>The Catabolism of 3,6-Dichlorosalicylic acid is Initiated by the Cytochrome P450 Monooxygenase DsmABC in Rhizorhabdus dicambivorans Ndbn-20.</title>
        <authorList>
            <person name="Na L."/>
        </authorList>
    </citation>
    <scope>NUCLEOTIDE SEQUENCE [LARGE SCALE GENOMIC DNA]</scope>
    <source>
        <strain evidence="8 9">Ndbn-20m</strain>
    </source>
</reference>
<name>A0A2A4FSX3_9SPHN</name>
<proteinExistence type="predicted"/>
<evidence type="ECO:0000256" key="2">
    <source>
        <dbReference type="ARBA" id="ARBA00022714"/>
    </source>
</evidence>
<dbReference type="Gene3D" id="3.90.380.10">
    <property type="entry name" value="Naphthalene 1,2-dioxygenase Alpha Subunit, Chain A, domain 1"/>
    <property type="match status" value="1"/>
</dbReference>
<organism evidence="8 9">
    <name type="scientific">Rhizorhabdus dicambivorans</name>
    <dbReference type="NCBI Taxonomy" id="1850238"/>
    <lineage>
        <taxon>Bacteria</taxon>
        <taxon>Pseudomonadati</taxon>
        <taxon>Pseudomonadota</taxon>
        <taxon>Alphaproteobacteria</taxon>
        <taxon>Sphingomonadales</taxon>
        <taxon>Sphingomonadaceae</taxon>
        <taxon>Rhizorhabdus</taxon>
    </lineage>
</organism>